<sequence>MAQPYFSSRGSSAAAFPDQMPQYSQPDSYPAFPLLLGSGHVPNNLLYWSNNNNNNHQVLQPDISPVARSSFSLLQQQQQQQQHHHHQQPPPPAQHQQHQQQQQPSTEQRKHKRTRSGCLTCRARRIKCDEGRPVCERCRKGNRPCEYAQRNARSTNRTKSRRQSSLESISSDDDNAEPGSGAGLDVIPDEDETAEIPGGRRPPTIPEDASSKKTNMRSPSKHRPRKTSEASSGNKSNSLSPASDLVSLSPSSSANSQYKNHIVQRPARDLREMFKHKRLKDDVWYFLKYHQEKLNHNHYLMNYETDAFFRGTLLDLAVDYEPLLYALVGFAAYHHTLENPRGKLYDFLKYYDRSLQLLRKSLASGSKHNEGTLATILQLSTFEESIGDFMNLVDHHQAADELIHELLTPTSITQNHVHRYLFIWHARFDLVACIIASNEAILGPEWYTAIERHDTAQAVQNPDDFFKQLQALASRTRLFAMEFASLFAQLSRGLISSEEFEVRFKSLNQVINDLHRVLEQYDQCDEVILPRPAVPLQGPEDVLDTTMPCRFYRDSKWMLNFMWPDVLATELMFKYQSHILMGQPEGAELQRIALQICHHAESIARWPEVEVGSILGFHNWMILTTLFLPKDSKHMMWTRRLFAQVEVNGYVYAPRVRRALSEVWNDASVEEWWDPNDQGGCPSLIKEIRSLTEERTTSPRDQVREDVRDLKSLFGSMRIDDSTPE</sequence>
<feature type="region of interest" description="Disordered" evidence="6">
    <location>
        <begin position="71"/>
        <end position="116"/>
    </location>
</feature>
<dbReference type="PANTHER" id="PTHR37534:SF10">
    <property type="entry name" value="ZN(II)2CYS6 TRANSCRIPTION FACTOR (EUROFUNG)"/>
    <property type="match status" value="1"/>
</dbReference>
<proteinExistence type="predicted"/>
<name>A0A225ASI0_TALAT</name>
<dbReference type="GO" id="GO:0045944">
    <property type="term" value="P:positive regulation of transcription by RNA polymerase II"/>
    <property type="evidence" value="ECO:0007669"/>
    <property type="project" value="TreeGrafter"/>
</dbReference>
<dbReference type="GO" id="GO:0008270">
    <property type="term" value="F:zinc ion binding"/>
    <property type="evidence" value="ECO:0007669"/>
    <property type="project" value="InterPro"/>
</dbReference>
<evidence type="ECO:0000256" key="3">
    <source>
        <dbReference type="ARBA" id="ARBA00023125"/>
    </source>
</evidence>
<dbReference type="RefSeq" id="XP_020117506.1">
    <property type="nucleotide sequence ID" value="XM_020262506.1"/>
</dbReference>
<keyword evidence="5" id="KW-0539">Nucleus</keyword>
<dbReference type="CDD" id="cd00067">
    <property type="entry name" value="GAL4"/>
    <property type="match status" value="1"/>
</dbReference>
<evidence type="ECO:0000259" key="7">
    <source>
        <dbReference type="PROSITE" id="PS50048"/>
    </source>
</evidence>
<dbReference type="SUPFAM" id="SSF57701">
    <property type="entry name" value="Zn2/Cys6 DNA-binding domain"/>
    <property type="match status" value="1"/>
</dbReference>
<dbReference type="InterPro" id="IPR021858">
    <property type="entry name" value="Fun_TF"/>
</dbReference>
<keyword evidence="4" id="KW-0804">Transcription</keyword>
<dbReference type="Pfam" id="PF00172">
    <property type="entry name" value="Zn_clus"/>
    <property type="match status" value="1"/>
</dbReference>
<reference evidence="8 9" key="1">
    <citation type="submission" date="2015-06" db="EMBL/GenBank/DDBJ databases">
        <title>Talaromyces atroroseus IBT 11181 draft genome.</title>
        <authorList>
            <person name="Rasmussen K.B."/>
            <person name="Rasmussen S."/>
            <person name="Petersen B."/>
            <person name="Sicheritz-Ponten T."/>
            <person name="Mortensen U.H."/>
            <person name="Thrane U."/>
        </authorList>
    </citation>
    <scope>NUCLEOTIDE SEQUENCE [LARGE SCALE GENOMIC DNA]</scope>
    <source>
        <strain evidence="8 9">IBT 11181</strain>
    </source>
</reference>
<evidence type="ECO:0000313" key="9">
    <source>
        <dbReference type="Proteomes" id="UP000214365"/>
    </source>
</evidence>
<accession>A0A225ASI0</accession>
<keyword evidence="3" id="KW-0238">DNA-binding</keyword>
<keyword evidence="9" id="KW-1185">Reference proteome</keyword>
<feature type="compositionally biased region" description="Polar residues" evidence="6">
    <location>
        <begin position="1"/>
        <end position="11"/>
    </location>
</feature>
<dbReference type="Pfam" id="PF11951">
    <property type="entry name" value="Fungal_trans_2"/>
    <property type="match status" value="1"/>
</dbReference>
<dbReference type="SMART" id="SM00066">
    <property type="entry name" value="GAL4"/>
    <property type="match status" value="1"/>
</dbReference>
<dbReference type="PROSITE" id="PS50048">
    <property type="entry name" value="ZN2_CY6_FUNGAL_2"/>
    <property type="match status" value="1"/>
</dbReference>
<dbReference type="STRING" id="1441469.A0A225ASI0"/>
<dbReference type="PROSITE" id="PS00463">
    <property type="entry name" value="ZN2_CY6_FUNGAL_1"/>
    <property type="match status" value="1"/>
</dbReference>
<evidence type="ECO:0000256" key="5">
    <source>
        <dbReference type="ARBA" id="ARBA00023242"/>
    </source>
</evidence>
<dbReference type="GeneID" id="31007351"/>
<comment type="subcellular location">
    <subcellularLocation>
        <location evidence="1">Nucleus</location>
    </subcellularLocation>
</comment>
<protein>
    <recommendedName>
        <fullName evidence="7">Zn(2)-C6 fungal-type domain-containing protein</fullName>
    </recommendedName>
</protein>
<dbReference type="InterPro" id="IPR036864">
    <property type="entry name" value="Zn2-C6_fun-type_DNA-bd_sf"/>
</dbReference>
<gene>
    <name evidence="8" type="ORF">UA08_07595</name>
</gene>
<feature type="domain" description="Zn(2)-C6 fungal-type" evidence="7">
    <location>
        <begin position="117"/>
        <end position="147"/>
    </location>
</feature>
<evidence type="ECO:0000313" key="8">
    <source>
        <dbReference type="EMBL" id="OKL57385.1"/>
    </source>
</evidence>
<keyword evidence="2" id="KW-0805">Transcription regulation</keyword>
<feature type="compositionally biased region" description="Low complexity" evidence="6">
    <location>
        <begin position="94"/>
        <end position="104"/>
    </location>
</feature>
<dbReference type="GO" id="GO:0000976">
    <property type="term" value="F:transcription cis-regulatory region binding"/>
    <property type="evidence" value="ECO:0007669"/>
    <property type="project" value="TreeGrafter"/>
</dbReference>
<dbReference type="InterPro" id="IPR001138">
    <property type="entry name" value="Zn2Cys6_DnaBD"/>
</dbReference>
<dbReference type="OrthoDB" id="5278208at2759"/>
<dbReference type="PANTHER" id="PTHR37534">
    <property type="entry name" value="TRANSCRIPTIONAL ACTIVATOR PROTEIN UGA3"/>
    <property type="match status" value="1"/>
</dbReference>
<evidence type="ECO:0000256" key="1">
    <source>
        <dbReference type="ARBA" id="ARBA00004123"/>
    </source>
</evidence>
<dbReference type="AlphaFoldDB" id="A0A225ASI0"/>
<feature type="region of interest" description="Disordered" evidence="6">
    <location>
        <begin position="149"/>
        <end position="260"/>
    </location>
</feature>
<comment type="caution">
    <text evidence="8">The sequence shown here is derived from an EMBL/GenBank/DDBJ whole genome shotgun (WGS) entry which is preliminary data.</text>
</comment>
<dbReference type="EMBL" id="LFMY01000012">
    <property type="protein sequence ID" value="OKL57385.1"/>
    <property type="molecule type" value="Genomic_DNA"/>
</dbReference>
<dbReference type="Proteomes" id="UP000214365">
    <property type="component" value="Unassembled WGS sequence"/>
</dbReference>
<evidence type="ECO:0000256" key="4">
    <source>
        <dbReference type="ARBA" id="ARBA00023163"/>
    </source>
</evidence>
<organism evidence="8 9">
    <name type="scientific">Talaromyces atroroseus</name>
    <dbReference type="NCBI Taxonomy" id="1441469"/>
    <lineage>
        <taxon>Eukaryota</taxon>
        <taxon>Fungi</taxon>
        <taxon>Dikarya</taxon>
        <taxon>Ascomycota</taxon>
        <taxon>Pezizomycotina</taxon>
        <taxon>Eurotiomycetes</taxon>
        <taxon>Eurotiomycetidae</taxon>
        <taxon>Eurotiales</taxon>
        <taxon>Trichocomaceae</taxon>
        <taxon>Talaromyces</taxon>
        <taxon>Talaromyces sect. Trachyspermi</taxon>
    </lineage>
</organism>
<evidence type="ECO:0000256" key="6">
    <source>
        <dbReference type="SAM" id="MobiDB-lite"/>
    </source>
</evidence>
<evidence type="ECO:0000256" key="2">
    <source>
        <dbReference type="ARBA" id="ARBA00023015"/>
    </source>
</evidence>
<dbReference type="Gene3D" id="4.10.240.10">
    <property type="entry name" value="Zn(2)-C6 fungal-type DNA-binding domain"/>
    <property type="match status" value="1"/>
</dbReference>
<feature type="compositionally biased region" description="Low complexity" evidence="6">
    <location>
        <begin position="238"/>
        <end position="256"/>
    </location>
</feature>
<feature type="region of interest" description="Disordered" evidence="6">
    <location>
        <begin position="1"/>
        <end position="24"/>
    </location>
</feature>
<dbReference type="GO" id="GO:0000981">
    <property type="term" value="F:DNA-binding transcription factor activity, RNA polymerase II-specific"/>
    <property type="evidence" value="ECO:0007669"/>
    <property type="project" value="InterPro"/>
</dbReference>
<dbReference type="GO" id="GO:0005634">
    <property type="term" value="C:nucleus"/>
    <property type="evidence" value="ECO:0007669"/>
    <property type="project" value="UniProtKB-SubCell"/>
</dbReference>